<dbReference type="Gene3D" id="3.40.50.2000">
    <property type="entry name" value="Glycogen Phosphorylase B"/>
    <property type="match status" value="2"/>
</dbReference>
<dbReference type="Pfam" id="PF13439">
    <property type="entry name" value="Glyco_transf_4"/>
    <property type="match status" value="1"/>
</dbReference>
<dbReference type="InterPro" id="IPR028098">
    <property type="entry name" value="Glyco_trans_4-like_N"/>
</dbReference>
<dbReference type="CDD" id="cd03811">
    <property type="entry name" value="GT4_GT28_WabH-like"/>
    <property type="match status" value="1"/>
</dbReference>
<comment type="caution">
    <text evidence="3">The sequence shown here is derived from an EMBL/GenBank/DDBJ whole genome shotgun (WGS) entry which is preliminary data.</text>
</comment>
<dbReference type="Proteomes" id="UP001216674">
    <property type="component" value="Unassembled WGS sequence"/>
</dbReference>
<dbReference type="SUPFAM" id="SSF53756">
    <property type="entry name" value="UDP-Glycosyltransferase/glycogen phosphorylase"/>
    <property type="match status" value="1"/>
</dbReference>
<dbReference type="PANTHER" id="PTHR12526">
    <property type="entry name" value="GLYCOSYLTRANSFERASE"/>
    <property type="match status" value="1"/>
</dbReference>
<accession>A0ABT6B3M1</accession>
<reference evidence="3 4" key="1">
    <citation type="submission" date="2023-03" db="EMBL/GenBank/DDBJ databases">
        <title>Draft assemblies of triclosan tolerant bacteria isolated from returned activated sludge.</title>
        <authorList>
            <person name="Van Hamelsveld S."/>
        </authorList>
    </citation>
    <scope>NUCLEOTIDE SEQUENCE [LARGE SCALE GENOMIC DNA]</scope>
    <source>
        <strain evidence="3 4">GW210010_S58</strain>
    </source>
</reference>
<evidence type="ECO:0000259" key="1">
    <source>
        <dbReference type="Pfam" id="PF00534"/>
    </source>
</evidence>
<dbReference type="Pfam" id="PF00534">
    <property type="entry name" value="Glycos_transf_1"/>
    <property type="match status" value="1"/>
</dbReference>
<dbReference type="RefSeq" id="WP_276269172.1">
    <property type="nucleotide sequence ID" value="NZ_JARJLM010000683.1"/>
</dbReference>
<evidence type="ECO:0000313" key="3">
    <source>
        <dbReference type="EMBL" id="MDF3839479.1"/>
    </source>
</evidence>
<sequence>MRILHLANHARDTGNGMVNLMVDLACAQAASGHEVTIAAEACGFEALLCKYGVRFAVLPQRRPWALPRAVRGLRALVREFAPDIVHTHMAAGTLVACLARLGRARAARYPLVTTMHGEFQRSNQLMRMGDRVVAVSGAVGGNLRRSGLPAERVAVVRNATLGSPRQAQRPPAPAIELAAPSIVTVSGMYGRKGIFDLVVAFADVRRAVPGAHLYCVGDGPDRLACAGLAATLGVADAVHFPGFVADPRPYLHAADMFVLASHSDAFPLALSEAREAGCAVIGTAVGGIPEVLEFGAAGQLVPVCQPELLAQAMTGLLKNPAALADWRRRARAGIGWLEVARMNRDYLEVYRELLQPSAGATHDAMARRAEAGAK</sequence>
<evidence type="ECO:0000313" key="4">
    <source>
        <dbReference type="Proteomes" id="UP001216674"/>
    </source>
</evidence>
<gene>
    <name evidence="3" type="ORF">P3W85_42065</name>
</gene>
<feature type="domain" description="Glycosyl transferase family 1" evidence="1">
    <location>
        <begin position="180"/>
        <end position="331"/>
    </location>
</feature>
<proteinExistence type="predicted"/>
<evidence type="ECO:0000259" key="2">
    <source>
        <dbReference type="Pfam" id="PF13439"/>
    </source>
</evidence>
<protein>
    <submittedName>
        <fullName evidence="3">Glycosyltransferase</fullName>
    </submittedName>
</protein>
<keyword evidence="4" id="KW-1185">Reference proteome</keyword>
<dbReference type="PANTHER" id="PTHR12526:SF630">
    <property type="entry name" value="GLYCOSYLTRANSFERASE"/>
    <property type="match status" value="1"/>
</dbReference>
<dbReference type="EMBL" id="JARJLM010000683">
    <property type="protein sequence ID" value="MDF3839479.1"/>
    <property type="molecule type" value="Genomic_DNA"/>
</dbReference>
<feature type="domain" description="Glycosyltransferase subfamily 4-like N-terminal" evidence="2">
    <location>
        <begin position="15"/>
        <end position="159"/>
    </location>
</feature>
<name>A0ABT6B3M1_9BURK</name>
<dbReference type="InterPro" id="IPR001296">
    <property type="entry name" value="Glyco_trans_1"/>
</dbReference>
<organism evidence="3 4">
    <name type="scientific">Cupriavidus basilensis</name>
    <dbReference type="NCBI Taxonomy" id="68895"/>
    <lineage>
        <taxon>Bacteria</taxon>
        <taxon>Pseudomonadati</taxon>
        <taxon>Pseudomonadota</taxon>
        <taxon>Betaproteobacteria</taxon>
        <taxon>Burkholderiales</taxon>
        <taxon>Burkholderiaceae</taxon>
        <taxon>Cupriavidus</taxon>
    </lineage>
</organism>